<dbReference type="EMBL" id="BX284605">
    <property type="protein sequence ID" value="CAM84816.1"/>
    <property type="molecule type" value="Genomic_DNA"/>
</dbReference>
<dbReference type="SMART" id="SM00034">
    <property type="entry name" value="CLECT"/>
    <property type="match status" value="1"/>
</dbReference>
<feature type="domain" description="PAN-3" evidence="3">
    <location>
        <begin position="3"/>
        <end position="127"/>
    </location>
</feature>
<dbReference type="InterPro" id="IPR016187">
    <property type="entry name" value="CTDL_fold"/>
</dbReference>
<dbReference type="AlphaFoldDB" id="A4UVL3"/>
<dbReference type="PaxDb" id="6239-F11D11.14"/>
<protein>
    <submittedName>
        <fullName evidence="4">C-type lectin domain-containing protein</fullName>
    </submittedName>
</protein>
<dbReference type="OMA" id="NCEGESN"/>
<evidence type="ECO:0000313" key="5">
    <source>
        <dbReference type="Proteomes" id="UP000001940"/>
    </source>
</evidence>
<evidence type="ECO:0000313" key="4">
    <source>
        <dbReference type="EMBL" id="CAM84816.1"/>
    </source>
</evidence>
<feature type="domain" description="C-type lectin" evidence="2">
    <location>
        <begin position="130"/>
        <end position="278"/>
    </location>
</feature>
<dbReference type="eggNOG" id="KOG4297">
    <property type="taxonomic scope" value="Eukaryota"/>
</dbReference>
<dbReference type="KEGG" id="cel:CELE_F11D11.14"/>
<dbReference type="FunCoup" id="A4UVL3">
    <property type="interactions" value="105"/>
</dbReference>
<feature type="chain" id="PRO_5002674755" evidence="1">
    <location>
        <begin position="18"/>
        <end position="284"/>
    </location>
</feature>
<dbReference type="AGR" id="WB:WBGene00045364"/>
<keyword evidence="5" id="KW-1185">Reference proteome</keyword>
<dbReference type="InterPro" id="IPR006583">
    <property type="entry name" value="PAN-3_domain"/>
</dbReference>
<feature type="signal peptide" evidence="1">
    <location>
        <begin position="1"/>
        <end position="17"/>
    </location>
</feature>
<dbReference type="InterPro" id="IPR016186">
    <property type="entry name" value="C-type_lectin-like/link_sf"/>
</dbReference>
<dbReference type="Pfam" id="PF08277">
    <property type="entry name" value="PAN_3"/>
    <property type="match status" value="1"/>
</dbReference>
<dbReference type="InParanoid" id="A4UVL3"/>
<dbReference type="UCSC" id="F11D11.14">
    <property type="organism name" value="c. elegans"/>
</dbReference>
<dbReference type="WormBase" id="F11D11.14">
    <property type="protein sequence ID" value="CE40841"/>
    <property type="gene ID" value="WBGene00045364"/>
    <property type="gene designation" value="clec-250"/>
</dbReference>
<dbReference type="CTD" id="6418824"/>
<evidence type="ECO:0000256" key="1">
    <source>
        <dbReference type="SAM" id="SignalP"/>
    </source>
</evidence>
<gene>
    <name evidence="4 6" type="primary">clec-250</name>
    <name evidence="4" type="ORF">CELE_F11D11.14</name>
    <name evidence="6" type="ORF">F11D11.14</name>
</gene>
<dbReference type="CDD" id="cd00037">
    <property type="entry name" value="CLECT"/>
    <property type="match status" value="1"/>
</dbReference>
<evidence type="ECO:0000313" key="6">
    <source>
        <dbReference type="WormBase" id="F11D11.14"/>
    </source>
</evidence>
<keyword evidence="1" id="KW-0732">Signal</keyword>
<name>A4UVL3_CAEEL</name>
<dbReference type="Gene3D" id="3.10.100.10">
    <property type="entry name" value="Mannose-Binding Protein A, subunit A"/>
    <property type="match status" value="1"/>
</dbReference>
<organism evidence="4 5">
    <name type="scientific">Caenorhabditis elegans</name>
    <dbReference type="NCBI Taxonomy" id="6239"/>
    <lineage>
        <taxon>Eukaryota</taxon>
        <taxon>Metazoa</taxon>
        <taxon>Ecdysozoa</taxon>
        <taxon>Nematoda</taxon>
        <taxon>Chromadorea</taxon>
        <taxon>Rhabditida</taxon>
        <taxon>Rhabditina</taxon>
        <taxon>Rhabditomorpha</taxon>
        <taxon>Rhabditoidea</taxon>
        <taxon>Rhabditidae</taxon>
        <taxon>Peloderinae</taxon>
        <taxon>Caenorhabditis</taxon>
    </lineage>
</organism>
<evidence type="ECO:0000259" key="3">
    <source>
        <dbReference type="SMART" id="SM00605"/>
    </source>
</evidence>
<dbReference type="OrthoDB" id="5874563at2759"/>
<proteinExistence type="predicted"/>
<dbReference type="PANTHER" id="PTHR47629:SF5">
    <property type="entry name" value="C-TYPE LECTIN-RELATED"/>
    <property type="match status" value="1"/>
</dbReference>
<dbReference type="SMART" id="SM00605">
    <property type="entry name" value="CW"/>
    <property type="match status" value="1"/>
</dbReference>
<evidence type="ECO:0000259" key="2">
    <source>
        <dbReference type="SMART" id="SM00034"/>
    </source>
</evidence>
<dbReference type="HOGENOM" id="CLU_078891_0_0_1"/>
<dbReference type="RefSeq" id="NP_001122911.1">
    <property type="nucleotide sequence ID" value="NM_001129439.1"/>
</dbReference>
<dbReference type="PhylomeDB" id="A4UVL3"/>
<sequence length="284" mass="31813">MQLLLLILSMLVIRSFCDMKMVKLYGKVNESAISSTLNVETAEECITRCYYNSNCILVRIFQTSCEVFNFQKAIISVAMSNNTDSGYLVLKTTASITECPDSYKKLTFAITSGYTWTWKTDGDEYSFVGCRDGWKRFEREIDGTVVCMKSYYRTRVNNDYAKQLCVGEGAKLTGVASAEECQWIREAVNGMSPPWNNYGVWIDGRRNCTDEPCNVIYWTDGFTTTFDALVSTNAQIPSTKFKGGWEDCLTIVPGSGQGSTINDLSCGNTQLILGFVCGYQLEDL</sequence>
<dbReference type="Proteomes" id="UP000001940">
    <property type="component" value="Chromosome V"/>
</dbReference>
<dbReference type="SMR" id="A4UVL3"/>
<dbReference type="InterPro" id="IPR001304">
    <property type="entry name" value="C-type_lectin-like"/>
</dbReference>
<reference evidence="4 5" key="1">
    <citation type="journal article" date="1998" name="Science">
        <title>Genome sequence of the nematode C. elegans: a platform for investigating biology.</title>
        <authorList>
            <consortium name="The C. elegans sequencing consortium"/>
            <person name="Sulson J.E."/>
            <person name="Waterston R."/>
        </authorList>
    </citation>
    <scope>NUCLEOTIDE SEQUENCE [LARGE SCALE GENOMIC DNA]</scope>
    <source>
        <strain evidence="4 5">Bristol N2</strain>
    </source>
</reference>
<dbReference type="PANTHER" id="PTHR47629">
    <property type="entry name" value="C-TYPE LECTIN-RELATED"/>
    <property type="match status" value="1"/>
</dbReference>
<dbReference type="GeneID" id="6418824"/>
<dbReference type="SUPFAM" id="SSF56436">
    <property type="entry name" value="C-type lectin-like"/>
    <property type="match status" value="1"/>
</dbReference>
<accession>A4UVL3</accession>